<reference evidence="1 2" key="1">
    <citation type="submission" date="2021-06" db="EMBL/GenBank/DDBJ databases">
        <authorList>
            <person name="Palmer J.M."/>
        </authorList>
    </citation>
    <scope>NUCLEOTIDE SEQUENCE [LARGE SCALE GENOMIC DNA]</scope>
    <source>
        <strain evidence="1 2">MEX-2019</strain>
        <tissue evidence="1">Muscle</tissue>
    </source>
</reference>
<dbReference type="AlphaFoldDB" id="A0AAV9RGC4"/>
<gene>
    <name evidence="1" type="ORF">CRENBAI_006562</name>
</gene>
<evidence type="ECO:0000313" key="1">
    <source>
        <dbReference type="EMBL" id="KAK5608008.1"/>
    </source>
</evidence>
<accession>A0AAV9RGC4</accession>
<proteinExistence type="predicted"/>
<dbReference type="EMBL" id="JAHHUM010001878">
    <property type="protein sequence ID" value="KAK5608008.1"/>
    <property type="molecule type" value="Genomic_DNA"/>
</dbReference>
<protein>
    <submittedName>
        <fullName evidence="1">Uncharacterized protein</fullName>
    </submittedName>
</protein>
<sequence>MAGTPFPASRHLLLISAVFIKPETDGPVHPDTQYGSLQPPHGSVLIKEPDLTGPWTVQLRGCSFGAGGKVSLFGGWPVQRAAGLLCASIASSLLVRQAESAQQVDLPS</sequence>
<name>A0AAV9RGC4_9TELE</name>
<evidence type="ECO:0000313" key="2">
    <source>
        <dbReference type="Proteomes" id="UP001311232"/>
    </source>
</evidence>
<organism evidence="1 2">
    <name type="scientific">Crenichthys baileyi</name>
    <name type="common">White River springfish</name>
    <dbReference type="NCBI Taxonomy" id="28760"/>
    <lineage>
        <taxon>Eukaryota</taxon>
        <taxon>Metazoa</taxon>
        <taxon>Chordata</taxon>
        <taxon>Craniata</taxon>
        <taxon>Vertebrata</taxon>
        <taxon>Euteleostomi</taxon>
        <taxon>Actinopterygii</taxon>
        <taxon>Neopterygii</taxon>
        <taxon>Teleostei</taxon>
        <taxon>Neoteleostei</taxon>
        <taxon>Acanthomorphata</taxon>
        <taxon>Ovalentaria</taxon>
        <taxon>Atherinomorphae</taxon>
        <taxon>Cyprinodontiformes</taxon>
        <taxon>Goodeidae</taxon>
        <taxon>Crenichthys</taxon>
    </lineage>
</organism>
<dbReference type="Proteomes" id="UP001311232">
    <property type="component" value="Unassembled WGS sequence"/>
</dbReference>
<comment type="caution">
    <text evidence="1">The sequence shown here is derived from an EMBL/GenBank/DDBJ whole genome shotgun (WGS) entry which is preliminary data.</text>
</comment>
<keyword evidence="2" id="KW-1185">Reference proteome</keyword>